<dbReference type="EMBL" id="LS483476">
    <property type="protein sequence ID" value="SQI62031.1"/>
    <property type="molecule type" value="Genomic_DNA"/>
</dbReference>
<feature type="domain" description="ABC transmembrane type-1" evidence="9">
    <location>
        <begin position="76"/>
        <end position="284"/>
    </location>
</feature>
<dbReference type="GO" id="GO:0005886">
    <property type="term" value="C:plasma membrane"/>
    <property type="evidence" value="ECO:0007669"/>
    <property type="project" value="UniProtKB-SubCell"/>
</dbReference>
<dbReference type="AlphaFoldDB" id="A0A2X4WFS4"/>
<feature type="transmembrane region" description="Helical" evidence="8">
    <location>
        <begin position="546"/>
        <end position="568"/>
    </location>
</feature>
<keyword evidence="7 8" id="KW-0472">Membrane</keyword>
<name>A0A2X4WFS4_LEDLE</name>
<keyword evidence="11" id="KW-1185">Reference proteome</keyword>
<dbReference type="Gene3D" id="1.10.3720.10">
    <property type="entry name" value="MetI-like"/>
    <property type="match status" value="2"/>
</dbReference>
<dbReference type="InterPro" id="IPR000515">
    <property type="entry name" value="MetI-like"/>
</dbReference>
<feature type="transmembrane region" description="Helical" evidence="8">
    <location>
        <begin position="375"/>
        <end position="394"/>
    </location>
</feature>
<keyword evidence="6 8" id="KW-1133">Transmembrane helix</keyword>
<dbReference type="SUPFAM" id="SSF161098">
    <property type="entry name" value="MetI-like"/>
    <property type="match status" value="2"/>
</dbReference>
<keyword evidence="2 8" id="KW-0813">Transport</keyword>
<dbReference type="KEGG" id="blen:NCTC4824_03555"/>
<evidence type="ECO:0000256" key="5">
    <source>
        <dbReference type="ARBA" id="ARBA00022692"/>
    </source>
</evidence>
<dbReference type="InterPro" id="IPR035906">
    <property type="entry name" value="MetI-like_sf"/>
</dbReference>
<feature type="domain" description="ABC transmembrane type-1" evidence="9">
    <location>
        <begin position="371"/>
        <end position="567"/>
    </location>
</feature>
<proteinExistence type="inferred from homology"/>
<dbReference type="GO" id="GO:0055085">
    <property type="term" value="P:transmembrane transport"/>
    <property type="evidence" value="ECO:0007669"/>
    <property type="project" value="InterPro"/>
</dbReference>
<feature type="transmembrane region" description="Helical" evidence="8">
    <location>
        <begin position="80"/>
        <end position="102"/>
    </location>
</feature>
<dbReference type="PANTHER" id="PTHR43357:SF3">
    <property type="entry name" value="FE(3+)-TRANSPORT SYSTEM PERMEASE PROTEIN FBPB 2"/>
    <property type="match status" value="1"/>
</dbReference>
<evidence type="ECO:0000256" key="2">
    <source>
        <dbReference type="ARBA" id="ARBA00022448"/>
    </source>
</evidence>
<feature type="transmembrane region" description="Helical" evidence="8">
    <location>
        <begin position="204"/>
        <end position="226"/>
    </location>
</feature>
<accession>A0A2X4WFS4</accession>
<dbReference type="RefSeq" id="WP_066141505.1">
    <property type="nucleotide sequence ID" value="NZ_CBCSGM010000003.1"/>
</dbReference>
<evidence type="ECO:0000256" key="3">
    <source>
        <dbReference type="ARBA" id="ARBA00022475"/>
    </source>
</evidence>
<feature type="transmembrane region" description="Helical" evidence="8">
    <location>
        <begin position="27"/>
        <end position="49"/>
    </location>
</feature>
<dbReference type="PROSITE" id="PS50928">
    <property type="entry name" value="ABC_TM1"/>
    <property type="match status" value="2"/>
</dbReference>
<evidence type="ECO:0000256" key="7">
    <source>
        <dbReference type="ARBA" id="ARBA00023136"/>
    </source>
</evidence>
<gene>
    <name evidence="10" type="primary">modB</name>
    <name evidence="10" type="ORF">NCTC4824_03555</name>
</gene>
<evidence type="ECO:0000313" key="11">
    <source>
        <dbReference type="Proteomes" id="UP000249134"/>
    </source>
</evidence>
<feature type="transmembrane region" description="Helical" evidence="8">
    <location>
        <begin position="318"/>
        <end position="340"/>
    </location>
</feature>
<comment type="subcellular location">
    <subcellularLocation>
        <location evidence="1">Cell inner membrane</location>
        <topology evidence="1">Multi-pass membrane protein</topology>
    </subcellularLocation>
    <subcellularLocation>
        <location evidence="8">Cell membrane</location>
        <topology evidence="8">Multi-pass membrane protein</topology>
    </subcellularLocation>
</comment>
<keyword evidence="5 8" id="KW-0812">Transmembrane</keyword>
<dbReference type="PANTHER" id="PTHR43357">
    <property type="entry name" value="INNER MEMBRANE ABC TRANSPORTER PERMEASE PROTEIN YDCV"/>
    <property type="match status" value="1"/>
</dbReference>
<evidence type="ECO:0000313" key="10">
    <source>
        <dbReference type="EMBL" id="SQI62031.1"/>
    </source>
</evidence>
<sequence>MIPKQISVEEITEVRRPLSSSFLNKRIISLFGFLLLILLFLTPVFRLVFISFRQEDTFTLAHYAHVLYDKTTWLTVKNTLIIVTGSTILSLFLGVAFAWAMAYVNIKNKKWIQLFIFFPFIIPSYITTLAWVQLFSKNGFVHAGLQLLSSHFTAPNLYSIGGIIFVLGISHYPLVYLLTVNVFRKIPRELEQAAKVSGASRWHILFKLVIPLAIPGITAGGFLAFLSNLDNFGIPAFLGIPANIRVLSTYIYEQIVSFGPSAFSRAAVLSIVLAIIAAAGMIAQWLMMRKGKITETATTDMEARILLSTAKRRICETFIWCFLLFTSIIPFISMAASSFIKAYGLSFRWENLSLKNYQYVLFSDQRTFSAINTSIKLALITAIVCLFVGTAIAYIRHKSQSNITKLMEGIVTVPYALPGTIFALSMILTWMQPIPGWNPGIYGSIWILVIAYLTRFLILQVRSSFTAFSQIDPSIEEAARTSGASGIAKWRKILFPLLFPGLISGALLVFLTALTELTVSSLLWSSGQETIGVVIFNFEQSGYTTYSSALSSMIVMAIFIGGILFIQLEKTWARSVLKKR</sequence>
<feature type="transmembrane region" description="Helical" evidence="8">
    <location>
        <begin position="406"/>
        <end position="428"/>
    </location>
</feature>
<organism evidence="10 11">
    <name type="scientific">Lederbergia lenta</name>
    <name type="common">Bacillus lentus</name>
    <dbReference type="NCBI Taxonomy" id="1467"/>
    <lineage>
        <taxon>Bacteria</taxon>
        <taxon>Bacillati</taxon>
        <taxon>Bacillota</taxon>
        <taxon>Bacilli</taxon>
        <taxon>Bacillales</taxon>
        <taxon>Bacillaceae</taxon>
        <taxon>Lederbergia</taxon>
    </lineage>
</organism>
<feature type="transmembrane region" description="Helical" evidence="8">
    <location>
        <begin position="266"/>
        <end position="286"/>
    </location>
</feature>
<dbReference type="STRING" id="1348624.GCA_001591545_02227"/>
<feature type="transmembrane region" description="Helical" evidence="8">
    <location>
        <begin position="156"/>
        <end position="183"/>
    </location>
</feature>
<feature type="transmembrane region" description="Helical" evidence="8">
    <location>
        <begin position="440"/>
        <end position="458"/>
    </location>
</feature>
<reference evidence="10 11" key="1">
    <citation type="submission" date="2018-06" db="EMBL/GenBank/DDBJ databases">
        <authorList>
            <consortium name="Pathogen Informatics"/>
            <person name="Doyle S."/>
        </authorList>
    </citation>
    <scope>NUCLEOTIDE SEQUENCE [LARGE SCALE GENOMIC DNA]</scope>
    <source>
        <strain evidence="10 11">NCTC4824</strain>
    </source>
</reference>
<feature type="transmembrane region" description="Helical" evidence="8">
    <location>
        <begin position="114"/>
        <end position="136"/>
    </location>
</feature>
<dbReference type="Pfam" id="PF00528">
    <property type="entry name" value="BPD_transp_1"/>
    <property type="match status" value="2"/>
</dbReference>
<evidence type="ECO:0000256" key="8">
    <source>
        <dbReference type="RuleBase" id="RU363032"/>
    </source>
</evidence>
<feature type="transmembrane region" description="Helical" evidence="8">
    <location>
        <begin position="493"/>
        <end position="514"/>
    </location>
</feature>
<protein>
    <submittedName>
        <fullName evidence="10">Binding-protein-dependent transport system inner membrane protein</fullName>
    </submittedName>
</protein>
<evidence type="ECO:0000256" key="4">
    <source>
        <dbReference type="ARBA" id="ARBA00022519"/>
    </source>
</evidence>
<keyword evidence="4" id="KW-0997">Cell inner membrane</keyword>
<evidence type="ECO:0000256" key="6">
    <source>
        <dbReference type="ARBA" id="ARBA00022989"/>
    </source>
</evidence>
<comment type="similarity">
    <text evidence="8">Belongs to the binding-protein-dependent transport system permease family.</text>
</comment>
<dbReference type="Proteomes" id="UP000249134">
    <property type="component" value="Chromosome 1"/>
</dbReference>
<dbReference type="CDD" id="cd06261">
    <property type="entry name" value="TM_PBP2"/>
    <property type="match status" value="2"/>
</dbReference>
<evidence type="ECO:0000259" key="9">
    <source>
        <dbReference type="PROSITE" id="PS50928"/>
    </source>
</evidence>
<keyword evidence="3" id="KW-1003">Cell membrane</keyword>
<evidence type="ECO:0000256" key="1">
    <source>
        <dbReference type="ARBA" id="ARBA00004429"/>
    </source>
</evidence>